<organism evidence="1 2">
    <name type="scientific">bacterium (Candidatus Gribaldobacteria) CG10_big_fil_rev_8_21_14_0_10_37_21</name>
    <dbReference type="NCBI Taxonomy" id="2014275"/>
    <lineage>
        <taxon>Bacteria</taxon>
        <taxon>Candidatus Gribaldobacteria</taxon>
    </lineage>
</organism>
<gene>
    <name evidence="1" type="ORF">COU05_01850</name>
</gene>
<dbReference type="Proteomes" id="UP000230132">
    <property type="component" value="Unassembled WGS sequence"/>
</dbReference>
<dbReference type="AlphaFoldDB" id="A0A2H0UWL6"/>
<name>A0A2H0UWL6_9BACT</name>
<proteinExistence type="predicted"/>
<evidence type="ECO:0000313" key="1">
    <source>
        <dbReference type="EMBL" id="PIR90480.1"/>
    </source>
</evidence>
<dbReference type="EMBL" id="PFAX01000020">
    <property type="protein sequence ID" value="PIR90480.1"/>
    <property type="molecule type" value="Genomic_DNA"/>
</dbReference>
<protein>
    <submittedName>
        <fullName evidence="1">Uncharacterized protein</fullName>
    </submittedName>
</protein>
<accession>A0A2H0UWL6</accession>
<evidence type="ECO:0000313" key="2">
    <source>
        <dbReference type="Proteomes" id="UP000230132"/>
    </source>
</evidence>
<reference evidence="2" key="1">
    <citation type="submission" date="2017-09" db="EMBL/GenBank/DDBJ databases">
        <title>Depth-based differentiation of microbial function through sediment-hosted aquifers and enrichment of novel symbionts in the deep terrestrial subsurface.</title>
        <authorList>
            <person name="Probst A.J."/>
            <person name="Ladd B."/>
            <person name="Jarett J.K."/>
            <person name="Geller-Mcgrath D.E."/>
            <person name="Sieber C.M.K."/>
            <person name="Emerson J.B."/>
            <person name="Anantharaman K."/>
            <person name="Thomas B.C."/>
            <person name="Malmstrom R."/>
            <person name="Stieglmeier M."/>
            <person name="Klingl A."/>
            <person name="Woyke T."/>
            <person name="Ryan C.M."/>
            <person name="Banfield J.F."/>
        </authorList>
    </citation>
    <scope>NUCLEOTIDE SEQUENCE [LARGE SCALE GENOMIC DNA]</scope>
</reference>
<comment type="caution">
    <text evidence="1">The sequence shown here is derived from an EMBL/GenBank/DDBJ whole genome shotgun (WGS) entry which is preliminary data.</text>
</comment>
<sequence length="144" mass="16490">MAEKYYDPNEVVVLEFDPNEEMRDLPTREREIRFTLIELLGDTGGVVVDFLQSGPARFIIRGTFRLQKDFDIYSDFAVGAMKQHPDNYLGICDKGGLISVDDENKRVQARGTCPCLVLAPNGWVVQYLLHGHYDYEVNCERMPL</sequence>